<keyword evidence="2" id="KW-1185">Reference proteome</keyword>
<dbReference type="AlphaFoldDB" id="A0A917UPB5"/>
<dbReference type="SUPFAM" id="SSF54909">
    <property type="entry name" value="Dimeric alpha+beta barrel"/>
    <property type="match status" value="1"/>
</dbReference>
<evidence type="ECO:0000313" key="2">
    <source>
        <dbReference type="Proteomes" id="UP000636956"/>
    </source>
</evidence>
<reference evidence="1" key="2">
    <citation type="submission" date="2020-09" db="EMBL/GenBank/DDBJ databases">
        <authorList>
            <person name="Sun Q."/>
            <person name="Zhou Y."/>
        </authorList>
    </citation>
    <scope>NUCLEOTIDE SEQUENCE</scope>
    <source>
        <strain evidence="1">CGMCC 1.8984</strain>
    </source>
</reference>
<dbReference type="EMBL" id="BMMD01000002">
    <property type="protein sequence ID" value="GGJ71778.1"/>
    <property type="molecule type" value="Genomic_DNA"/>
</dbReference>
<sequence length="107" mass="11961">MNRMFIEMSIHVPNPGFERELLDSMNRVRLAALGTPGLVQIGPWREDGGGRIVGIAMWESRAHWEKAHASLAAAAEADDPDGRRHARPPERILLEDAWVLPPDDMVD</sequence>
<proteinExistence type="predicted"/>
<gene>
    <name evidence="1" type="ORF">GCM10011372_07170</name>
</gene>
<dbReference type="Gene3D" id="3.30.70.100">
    <property type="match status" value="1"/>
</dbReference>
<dbReference type="RefSeq" id="WP_188742054.1">
    <property type="nucleotide sequence ID" value="NZ_BAABFW010000003.1"/>
</dbReference>
<name>A0A917UPB5_9MICO</name>
<reference evidence="1" key="1">
    <citation type="journal article" date="2014" name="Int. J. Syst. Evol. Microbiol.">
        <title>Complete genome sequence of Corynebacterium casei LMG S-19264T (=DSM 44701T), isolated from a smear-ripened cheese.</title>
        <authorList>
            <consortium name="US DOE Joint Genome Institute (JGI-PGF)"/>
            <person name="Walter F."/>
            <person name="Albersmeier A."/>
            <person name="Kalinowski J."/>
            <person name="Ruckert C."/>
        </authorList>
    </citation>
    <scope>NUCLEOTIDE SEQUENCE</scope>
    <source>
        <strain evidence="1">CGMCC 1.8984</strain>
    </source>
</reference>
<organism evidence="1 2">
    <name type="scientific">Agromyces bauzanensis</name>
    <dbReference type="NCBI Taxonomy" id="1308924"/>
    <lineage>
        <taxon>Bacteria</taxon>
        <taxon>Bacillati</taxon>
        <taxon>Actinomycetota</taxon>
        <taxon>Actinomycetes</taxon>
        <taxon>Micrococcales</taxon>
        <taxon>Microbacteriaceae</taxon>
        <taxon>Agromyces</taxon>
    </lineage>
</organism>
<protein>
    <recommendedName>
        <fullName evidence="3">ABM domain-containing protein</fullName>
    </recommendedName>
</protein>
<evidence type="ECO:0000313" key="1">
    <source>
        <dbReference type="EMBL" id="GGJ71778.1"/>
    </source>
</evidence>
<dbReference type="InterPro" id="IPR011008">
    <property type="entry name" value="Dimeric_a/b-barrel"/>
</dbReference>
<comment type="caution">
    <text evidence="1">The sequence shown here is derived from an EMBL/GenBank/DDBJ whole genome shotgun (WGS) entry which is preliminary data.</text>
</comment>
<accession>A0A917UPB5</accession>
<evidence type="ECO:0008006" key="3">
    <source>
        <dbReference type="Google" id="ProtNLM"/>
    </source>
</evidence>
<dbReference type="Proteomes" id="UP000636956">
    <property type="component" value="Unassembled WGS sequence"/>
</dbReference>